<evidence type="ECO:0008006" key="3">
    <source>
        <dbReference type="Google" id="ProtNLM"/>
    </source>
</evidence>
<sequence length="604" mass="70520">MIVTTKQIVKKLPTNLKLLSILNEAITNSIQANATEIEIYFYTLPIDLFGNTRKVKSISIIDNGDGFTDKNIDSFNHYMSEYKQALGCKGIGRFTYLTICEKVEFESYNNNKNIKFNFNLETEEIKPTVIENETLVKKTKLKYINIENREVSSELSVEAKEIINHFLSIFKFMVDENKNVLIKLYIDDVLKESIEAKEHGSNFIDEEFTIKVRDIEETFKVSYKQKGSSIKGFYCADKRSVKQDGLDVNFRTSKDKGLLFFVTSTFFDRTVNDERTDFNIKDNDKNLFSLDWDTLNRKLFSKINSICKTLGIDIEEINNKNKKESLNSAPYLAPYIQKSQNMATSAEIIKEAKELFNADKEYIRNLRNKRNPDYEERLYTSNQAELAEYIFDREKIILDIKKDLEDVNNKTNETIIHNKIMKTKTSNENYTSYKDNNLWLFDERFMIYNYAYSDKTINEILDLKDTDKKVRPDICIFTKSKNDTKEIILIELKGSDATGEKNAGGLNELNKYTRKIKNYFEKNGEEVLIWSYLITSLNLETKQEIEDFPGMKKTYTTKGQMYYLYNENLNAITHILTLETMIEDAMSRNQLFLDILRGNYSGEN</sequence>
<gene>
    <name evidence="1" type="ORF">B0175_10995</name>
</gene>
<accession>A0ABX5JGZ7</accession>
<evidence type="ECO:0000313" key="1">
    <source>
        <dbReference type="EMBL" id="PUE64247.1"/>
    </source>
</evidence>
<protein>
    <recommendedName>
        <fullName evidence="3">ATPase</fullName>
    </recommendedName>
</protein>
<keyword evidence="2" id="KW-1185">Reference proteome</keyword>
<evidence type="ECO:0000313" key="2">
    <source>
        <dbReference type="Proteomes" id="UP000251311"/>
    </source>
</evidence>
<name>A0ABX5JGZ7_9BACT</name>
<dbReference type="SUPFAM" id="SSF55874">
    <property type="entry name" value="ATPase domain of HSP90 chaperone/DNA topoisomerase II/histidine kinase"/>
    <property type="match status" value="1"/>
</dbReference>
<dbReference type="EMBL" id="MUXF01000024">
    <property type="protein sequence ID" value="PUE64247.1"/>
    <property type="molecule type" value="Genomic_DNA"/>
</dbReference>
<proteinExistence type="predicted"/>
<dbReference type="Pfam" id="PF13589">
    <property type="entry name" value="HATPase_c_3"/>
    <property type="match status" value="1"/>
</dbReference>
<dbReference type="RefSeq" id="WP_108528596.1">
    <property type="nucleotide sequence ID" value="NZ_MUXF01000024.1"/>
</dbReference>
<dbReference type="Proteomes" id="UP000251311">
    <property type="component" value="Unassembled WGS sequence"/>
</dbReference>
<dbReference type="InterPro" id="IPR036890">
    <property type="entry name" value="HATPase_C_sf"/>
</dbReference>
<organism evidence="1 2">
    <name type="scientific">Arcobacter lacus</name>
    <dbReference type="NCBI Taxonomy" id="1912876"/>
    <lineage>
        <taxon>Bacteria</taxon>
        <taxon>Pseudomonadati</taxon>
        <taxon>Campylobacterota</taxon>
        <taxon>Epsilonproteobacteria</taxon>
        <taxon>Campylobacterales</taxon>
        <taxon>Arcobacteraceae</taxon>
        <taxon>Arcobacter</taxon>
    </lineage>
</organism>
<reference evidence="1 2" key="1">
    <citation type="submission" date="2017-02" db="EMBL/GenBank/DDBJ databases">
        <title>Arcobacter lacus sp. nov., a new species isolated from reclaimed water.</title>
        <authorList>
            <person name="Figueras M.J."/>
            <person name="Perez-Cataluna A."/>
            <person name="Salas-Masso N."/>
        </authorList>
    </citation>
    <scope>NUCLEOTIDE SEQUENCE [LARGE SCALE GENOMIC DNA]</scope>
    <source>
        <strain evidence="1 2">RW43-9</strain>
    </source>
</reference>
<dbReference type="Gene3D" id="3.30.565.10">
    <property type="entry name" value="Histidine kinase-like ATPase, C-terminal domain"/>
    <property type="match status" value="1"/>
</dbReference>
<comment type="caution">
    <text evidence="1">The sequence shown here is derived from an EMBL/GenBank/DDBJ whole genome shotgun (WGS) entry which is preliminary data.</text>
</comment>